<keyword evidence="2" id="KW-1185">Reference proteome</keyword>
<dbReference type="RefSeq" id="WP_385959997.1">
    <property type="nucleotide sequence ID" value="NZ_JBHSUC010000070.1"/>
</dbReference>
<evidence type="ECO:0000313" key="2">
    <source>
        <dbReference type="Proteomes" id="UP001596215"/>
    </source>
</evidence>
<reference evidence="2" key="1">
    <citation type="journal article" date="2019" name="Int. J. Syst. Evol. Microbiol.">
        <title>The Global Catalogue of Microorganisms (GCM) 10K type strain sequencing project: providing services to taxonomists for standard genome sequencing and annotation.</title>
        <authorList>
            <consortium name="The Broad Institute Genomics Platform"/>
            <consortium name="The Broad Institute Genome Sequencing Center for Infectious Disease"/>
            <person name="Wu L."/>
            <person name="Ma J."/>
        </authorList>
    </citation>
    <scope>NUCLEOTIDE SEQUENCE [LARGE SCALE GENOMIC DNA]</scope>
    <source>
        <strain evidence="2">CGMCC 4.1530</strain>
    </source>
</reference>
<protein>
    <submittedName>
        <fullName evidence="1">Uncharacterized protein</fullName>
    </submittedName>
</protein>
<proteinExistence type="predicted"/>
<dbReference type="EMBL" id="JBHSUC010000070">
    <property type="protein sequence ID" value="MFC6363721.1"/>
    <property type="molecule type" value="Genomic_DNA"/>
</dbReference>
<name>A0ABW1VV10_9GAMM</name>
<gene>
    <name evidence="1" type="ORF">ACFP73_16895</name>
</gene>
<dbReference type="Proteomes" id="UP001596215">
    <property type="component" value="Unassembled WGS sequence"/>
</dbReference>
<evidence type="ECO:0000313" key="1">
    <source>
        <dbReference type="EMBL" id="MFC6363721.1"/>
    </source>
</evidence>
<comment type="caution">
    <text evidence="1">The sequence shown here is derived from an EMBL/GenBank/DDBJ whole genome shotgun (WGS) entry which is preliminary data.</text>
</comment>
<sequence>MDRQYNNGLTAEQRLSATVQSPFTAEPPAAITEAARVLIAGPQAYCCPHAVKTVYPAGNCPDNGDKFISPLCNRPRIVGRRRASIPENCLPPCKVA</sequence>
<organism evidence="1 2">
    <name type="scientific">Tatumella punctata</name>
    <dbReference type="NCBI Taxonomy" id="399969"/>
    <lineage>
        <taxon>Bacteria</taxon>
        <taxon>Pseudomonadati</taxon>
        <taxon>Pseudomonadota</taxon>
        <taxon>Gammaproteobacteria</taxon>
        <taxon>Enterobacterales</taxon>
        <taxon>Erwiniaceae</taxon>
        <taxon>Tatumella</taxon>
    </lineage>
</organism>
<accession>A0ABW1VV10</accession>